<reference evidence="6" key="1">
    <citation type="submission" date="2023-06" db="EMBL/GenBank/DDBJ databases">
        <title>Genome-scale phylogeny and comparative genomics of the fungal order Sordariales.</title>
        <authorList>
            <consortium name="Lawrence Berkeley National Laboratory"/>
            <person name="Hensen N."/>
            <person name="Bonometti L."/>
            <person name="Westerberg I."/>
            <person name="Brannstrom I.O."/>
            <person name="Guillou S."/>
            <person name="Cros-Aarteil S."/>
            <person name="Calhoun S."/>
            <person name="Haridas S."/>
            <person name="Kuo A."/>
            <person name="Mondo S."/>
            <person name="Pangilinan J."/>
            <person name="Riley R."/>
            <person name="LaButti K."/>
            <person name="Andreopoulos B."/>
            <person name="Lipzen A."/>
            <person name="Chen C."/>
            <person name="Yanf M."/>
            <person name="Daum C."/>
            <person name="Ng V."/>
            <person name="Clum A."/>
            <person name="Steindorff A."/>
            <person name="Ohm R."/>
            <person name="Martin F."/>
            <person name="Silar P."/>
            <person name="Natvig D."/>
            <person name="Lalanne C."/>
            <person name="Gautier V."/>
            <person name="Ament-velasquez S.L."/>
            <person name="Kruys A."/>
            <person name="Hutchinson M.I."/>
            <person name="Powell A.J."/>
            <person name="Barry K."/>
            <person name="Miller A.N."/>
            <person name="Grigoriev I.V."/>
            <person name="Debuchy R."/>
            <person name="Gladieux P."/>
            <person name="Thoren M.H."/>
            <person name="Johannesson H."/>
        </authorList>
    </citation>
    <scope>NUCLEOTIDE SEQUENCE</scope>
    <source>
        <strain evidence="6">SMH3187-1</strain>
    </source>
</reference>
<dbReference type="Gene3D" id="3.50.50.60">
    <property type="entry name" value="FAD/NAD(P)-binding domain"/>
    <property type="match status" value="1"/>
</dbReference>
<gene>
    <name evidence="6" type="ORF">B0T18DRAFT_339978</name>
</gene>
<feature type="domain" description="Glucose-methanol-choline oxidoreductase N-terminal" evidence="4">
    <location>
        <begin position="128"/>
        <end position="202"/>
    </location>
</feature>
<dbReference type="GO" id="GO:0016614">
    <property type="term" value="F:oxidoreductase activity, acting on CH-OH group of donors"/>
    <property type="evidence" value="ECO:0007669"/>
    <property type="project" value="InterPro"/>
</dbReference>
<comment type="caution">
    <text evidence="6">The sequence shown here is derived from an EMBL/GenBank/DDBJ whole genome shotgun (WGS) entry which is preliminary data.</text>
</comment>
<dbReference type="Pfam" id="PF13450">
    <property type="entry name" value="NAD_binding_8"/>
    <property type="match status" value="1"/>
</dbReference>
<proteinExistence type="inferred from homology"/>
<feature type="domain" description="Glucose-methanol-choline oxidoreductase N-terminal" evidence="4">
    <location>
        <begin position="311"/>
        <end position="411"/>
    </location>
</feature>
<feature type="binding site" evidence="2">
    <location>
        <begin position="160"/>
        <end position="163"/>
    </location>
    <ligand>
        <name>FAD</name>
        <dbReference type="ChEBI" id="CHEBI:57692"/>
    </ligand>
</feature>
<evidence type="ECO:0000256" key="1">
    <source>
        <dbReference type="ARBA" id="ARBA00010790"/>
    </source>
</evidence>
<dbReference type="SUPFAM" id="SSF54373">
    <property type="entry name" value="FAD-linked reductases, C-terminal domain"/>
    <property type="match status" value="1"/>
</dbReference>
<keyword evidence="2" id="KW-0274">FAD</keyword>
<name>A0AA40F4E6_9PEZI</name>
<dbReference type="Gene3D" id="3.30.560.10">
    <property type="entry name" value="Glucose Oxidase, domain 3"/>
    <property type="match status" value="1"/>
</dbReference>
<dbReference type="Pfam" id="PF00732">
    <property type="entry name" value="GMC_oxred_N"/>
    <property type="match status" value="2"/>
</dbReference>
<dbReference type="InterPro" id="IPR007867">
    <property type="entry name" value="GMC_OxRtase_C"/>
</dbReference>
<keyword evidence="2" id="KW-0285">Flavoprotein</keyword>
<feature type="signal peptide" evidence="3">
    <location>
        <begin position="1"/>
        <end position="22"/>
    </location>
</feature>
<comment type="similarity">
    <text evidence="1">Belongs to the GMC oxidoreductase family.</text>
</comment>
<sequence length="669" mass="71902">MMATKLCRYVIAAALCLTPALSAPSTNNPRDTETTTAGGNDGVDTYDYIVVGSGPGGAPVASNLAKAGHSVLLLEAGDDQTADITTHILHIGNPQVTNRWDFYVRHYSDDAQQLRNNHLTWKRADGSLWVGNGSAAPADATLLGIYYPRGATLGGSSVINAAVSVLPPRSDWNFIETLTGDGSWGADKLRRIFQRVEKNLYLPSGTAGHGFNGYLKINSNDGTVWDNNPQLVETLKPMVSSVGDDPDQILSMFKRDLNNASPTRDQTQGLFGLPFHVNQTWGRFSARNVVLDTLNAKKANGSPKHRLTLKVHSLVSRVLFETKPGKKPKAIGVEYLEGQSVYSADPRHNPANTGTLRRAKARREVILAAGVFNTPQILQLSGVGPAAELSQHNITLVANLPGVGKHLQDNPELPVVGLANQPYVSIPEPGEPVCTFGFPPDPCVDAFRQGQGPYTRAGANAHAFMLKTNHTTNGERDIFMFGIGNFAFRGYWPLDATSNIPFDPPGTFGLSMVKMNPQSRAGTVKLRSADPRNTPLINFNVFNNGADTDLDAMADVISWARRAFGNVAAPLGPIRPTEPPCSSSTPADCRPSDKQWIKDQAFGHHGVGTCAIGRNNDPDAVLDSKFRVRGVTGLRVVDGSAFPRVPGAFPAISTFLLGEKASDDILDDA</sequence>
<keyword evidence="3" id="KW-0732">Signal</keyword>
<evidence type="ECO:0000313" key="6">
    <source>
        <dbReference type="EMBL" id="KAK0750802.1"/>
    </source>
</evidence>
<evidence type="ECO:0000259" key="4">
    <source>
        <dbReference type="Pfam" id="PF00732"/>
    </source>
</evidence>
<dbReference type="PANTHER" id="PTHR11552">
    <property type="entry name" value="GLUCOSE-METHANOL-CHOLINE GMC OXIDOREDUCTASE"/>
    <property type="match status" value="1"/>
</dbReference>
<comment type="cofactor">
    <cofactor evidence="2">
        <name>FAD</name>
        <dbReference type="ChEBI" id="CHEBI:57692"/>
    </cofactor>
</comment>
<keyword evidence="7" id="KW-1185">Reference proteome</keyword>
<feature type="binding site" evidence="2">
    <location>
        <position position="315"/>
    </location>
    <ligand>
        <name>FAD</name>
        <dbReference type="ChEBI" id="CHEBI:57692"/>
    </ligand>
</feature>
<dbReference type="Proteomes" id="UP001172155">
    <property type="component" value="Unassembled WGS sequence"/>
</dbReference>
<dbReference type="InterPro" id="IPR000172">
    <property type="entry name" value="GMC_OxRdtase_N"/>
</dbReference>
<dbReference type="PIRSF" id="PIRSF000137">
    <property type="entry name" value="Alcohol_oxidase"/>
    <property type="match status" value="1"/>
</dbReference>
<dbReference type="EMBL" id="JAUKUD010000002">
    <property type="protein sequence ID" value="KAK0750802.1"/>
    <property type="molecule type" value="Genomic_DNA"/>
</dbReference>
<evidence type="ECO:0000256" key="2">
    <source>
        <dbReference type="PIRSR" id="PIRSR000137-2"/>
    </source>
</evidence>
<dbReference type="AlphaFoldDB" id="A0AA40F4E6"/>
<dbReference type="InterPro" id="IPR036188">
    <property type="entry name" value="FAD/NAD-bd_sf"/>
</dbReference>
<organism evidence="6 7">
    <name type="scientific">Schizothecium vesticola</name>
    <dbReference type="NCBI Taxonomy" id="314040"/>
    <lineage>
        <taxon>Eukaryota</taxon>
        <taxon>Fungi</taxon>
        <taxon>Dikarya</taxon>
        <taxon>Ascomycota</taxon>
        <taxon>Pezizomycotina</taxon>
        <taxon>Sordariomycetes</taxon>
        <taxon>Sordariomycetidae</taxon>
        <taxon>Sordariales</taxon>
        <taxon>Schizotheciaceae</taxon>
        <taxon>Schizothecium</taxon>
    </lineage>
</organism>
<feature type="domain" description="Glucose-methanol-choline oxidoreductase C-terminal" evidence="5">
    <location>
        <begin position="517"/>
        <end position="658"/>
    </location>
</feature>
<feature type="chain" id="PRO_5041419315" description="Alcohol oxidase" evidence="3">
    <location>
        <begin position="23"/>
        <end position="669"/>
    </location>
</feature>
<dbReference type="GO" id="GO:0050660">
    <property type="term" value="F:flavin adenine dinucleotide binding"/>
    <property type="evidence" value="ECO:0007669"/>
    <property type="project" value="InterPro"/>
</dbReference>
<accession>A0AA40F4E6</accession>
<dbReference type="PANTHER" id="PTHR11552:SF80">
    <property type="entry name" value="GMC OXIDOREDUCTASE"/>
    <property type="match status" value="1"/>
</dbReference>
<evidence type="ECO:0000313" key="7">
    <source>
        <dbReference type="Proteomes" id="UP001172155"/>
    </source>
</evidence>
<evidence type="ECO:0008006" key="8">
    <source>
        <dbReference type="Google" id="ProtNLM"/>
    </source>
</evidence>
<protein>
    <recommendedName>
        <fullName evidence="8">Alcohol oxidase</fullName>
    </recommendedName>
</protein>
<dbReference type="Pfam" id="PF05199">
    <property type="entry name" value="GMC_oxred_C"/>
    <property type="match status" value="1"/>
</dbReference>
<evidence type="ECO:0000256" key="3">
    <source>
        <dbReference type="SAM" id="SignalP"/>
    </source>
</evidence>
<feature type="binding site" evidence="2">
    <location>
        <position position="639"/>
    </location>
    <ligand>
        <name>FAD</name>
        <dbReference type="ChEBI" id="CHEBI:57692"/>
    </ligand>
</feature>
<dbReference type="InterPro" id="IPR012132">
    <property type="entry name" value="GMC_OxRdtase"/>
</dbReference>
<evidence type="ECO:0000259" key="5">
    <source>
        <dbReference type="Pfam" id="PF05199"/>
    </source>
</evidence>
<dbReference type="SUPFAM" id="SSF51905">
    <property type="entry name" value="FAD/NAD(P)-binding domain"/>
    <property type="match status" value="1"/>
</dbReference>